<protein>
    <recommendedName>
        <fullName evidence="6">ECF transporter S component</fullName>
    </recommendedName>
</protein>
<evidence type="ECO:0000313" key="5">
    <source>
        <dbReference type="Proteomes" id="UP000051955"/>
    </source>
</evidence>
<comment type="caution">
    <text evidence="4">The sequence shown here is derived from an EMBL/GenBank/DDBJ whole genome shotgun (WGS) entry which is preliminary data.</text>
</comment>
<dbReference type="OrthoDB" id="411368at2"/>
<evidence type="ECO:0000256" key="3">
    <source>
        <dbReference type="SAM" id="Phobius"/>
    </source>
</evidence>
<keyword evidence="2 3" id="KW-1133">Transmembrane helix</keyword>
<keyword evidence="3" id="KW-0472">Membrane</keyword>
<dbReference type="Pfam" id="PF07155">
    <property type="entry name" value="ECF-ribofla_trS"/>
    <property type="match status" value="1"/>
</dbReference>
<keyword evidence="5" id="KW-1185">Reference proteome</keyword>
<dbReference type="Proteomes" id="UP000051955">
    <property type="component" value="Unassembled WGS sequence"/>
</dbReference>
<dbReference type="GO" id="GO:0016020">
    <property type="term" value="C:membrane"/>
    <property type="evidence" value="ECO:0007669"/>
    <property type="project" value="InterPro"/>
</dbReference>
<accession>A0A0R1LT77</accession>
<sequence>MGGNNVANHKLKQEILAAVLAALTIALSLMIVIPVPATHGMVTLCEVGIYTSAILFGNPVGVFVGGASGFMIDVLSGYPEWCLFSLVIHGLQGLVVAALAHRASGVVRGLVLPMLAGSLVMVVGYYLATSLLFGWPAGLASIPGNLIQVGFGLVVTVTLVASLTRFNPKLSKGMIR</sequence>
<proteinExistence type="predicted"/>
<dbReference type="PANTHER" id="PTHR37815:SF3">
    <property type="entry name" value="UPF0397 PROTEIN SPR0429"/>
    <property type="match status" value="1"/>
</dbReference>
<evidence type="ECO:0000313" key="4">
    <source>
        <dbReference type="EMBL" id="KRK96025.1"/>
    </source>
</evidence>
<dbReference type="InterPro" id="IPR009825">
    <property type="entry name" value="ECF_substrate-spec-like"/>
</dbReference>
<feature type="transmembrane region" description="Helical" evidence="3">
    <location>
        <begin position="15"/>
        <end position="35"/>
    </location>
</feature>
<evidence type="ECO:0000256" key="1">
    <source>
        <dbReference type="ARBA" id="ARBA00022692"/>
    </source>
</evidence>
<reference evidence="4 5" key="1">
    <citation type="journal article" date="2015" name="Genome Announc.">
        <title>Expanding the biotechnology potential of lactobacilli through comparative genomics of 213 strains and associated genera.</title>
        <authorList>
            <person name="Sun Z."/>
            <person name="Harris H.M."/>
            <person name="McCann A."/>
            <person name="Guo C."/>
            <person name="Argimon S."/>
            <person name="Zhang W."/>
            <person name="Yang X."/>
            <person name="Jeffery I.B."/>
            <person name="Cooney J.C."/>
            <person name="Kagawa T.F."/>
            <person name="Liu W."/>
            <person name="Song Y."/>
            <person name="Salvetti E."/>
            <person name="Wrobel A."/>
            <person name="Rasinkangas P."/>
            <person name="Parkhill J."/>
            <person name="Rea M.C."/>
            <person name="O'Sullivan O."/>
            <person name="Ritari J."/>
            <person name="Douillard F.P."/>
            <person name="Paul Ross R."/>
            <person name="Yang R."/>
            <person name="Briner A.E."/>
            <person name="Felis G.E."/>
            <person name="de Vos W.M."/>
            <person name="Barrangou R."/>
            <person name="Klaenhammer T.R."/>
            <person name="Caufield P.W."/>
            <person name="Cui Y."/>
            <person name="Zhang H."/>
            <person name="O'Toole P.W."/>
        </authorList>
    </citation>
    <scope>NUCLEOTIDE SEQUENCE [LARGE SCALE GENOMIC DNA]</scope>
    <source>
        <strain evidence="4 5">DSM 19394</strain>
    </source>
</reference>
<feature type="transmembrane region" description="Helical" evidence="3">
    <location>
        <begin position="47"/>
        <end position="72"/>
    </location>
</feature>
<dbReference type="EMBL" id="AZDV01000005">
    <property type="protein sequence ID" value="KRK96025.1"/>
    <property type="molecule type" value="Genomic_DNA"/>
</dbReference>
<name>A0A0R1LT77_9LACO</name>
<dbReference type="STRING" id="1423715.FD25_GL002486"/>
<dbReference type="Gene3D" id="1.10.1760.20">
    <property type="match status" value="1"/>
</dbReference>
<feature type="transmembrane region" description="Helical" evidence="3">
    <location>
        <begin position="111"/>
        <end position="134"/>
    </location>
</feature>
<organism evidence="4 5">
    <name type="scientific">Levilactobacillus acidifarinae DSM 19394 = JCM 15949</name>
    <dbReference type="NCBI Taxonomy" id="1423715"/>
    <lineage>
        <taxon>Bacteria</taxon>
        <taxon>Bacillati</taxon>
        <taxon>Bacillota</taxon>
        <taxon>Bacilli</taxon>
        <taxon>Lactobacillales</taxon>
        <taxon>Lactobacillaceae</taxon>
        <taxon>Levilactobacillus</taxon>
    </lineage>
</organism>
<feature type="transmembrane region" description="Helical" evidence="3">
    <location>
        <begin position="146"/>
        <end position="166"/>
    </location>
</feature>
<dbReference type="AlphaFoldDB" id="A0A0R1LT77"/>
<dbReference type="PATRIC" id="fig|1423715.3.peg.2565"/>
<evidence type="ECO:0000256" key="2">
    <source>
        <dbReference type="ARBA" id="ARBA00022989"/>
    </source>
</evidence>
<keyword evidence="1 3" id="KW-0812">Transmembrane</keyword>
<feature type="transmembrane region" description="Helical" evidence="3">
    <location>
        <begin position="78"/>
        <end position="99"/>
    </location>
</feature>
<gene>
    <name evidence="4" type="ORF">FD25_GL002486</name>
</gene>
<dbReference type="PANTHER" id="PTHR37815">
    <property type="entry name" value="UPF0397 PROTEIN BC_2624-RELATED"/>
    <property type="match status" value="1"/>
</dbReference>
<evidence type="ECO:0008006" key="6">
    <source>
        <dbReference type="Google" id="ProtNLM"/>
    </source>
</evidence>